<dbReference type="InterPro" id="IPR052062">
    <property type="entry name" value="Murein_DD/LD_carboxypeptidase"/>
</dbReference>
<evidence type="ECO:0000256" key="3">
    <source>
        <dbReference type="ARBA" id="ARBA00022729"/>
    </source>
</evidence>
<evidence type="ECO:0000256" key="5">
    <source>
        <dbReference type="ARBA" id="ARBA00022807"/>
    </source>
</evidence>
<organism evidence="7 8">
    <name type="scientific">Paenibacillus peoriae</name>
    <dbReference type="NCBI Taxonomy" id="59893"/>
    <lineage>
        <taxon>Bacteria</taxon>
        <taxon>Bacillati</taxon>
        <taxon>Bacillota</taxon>
        <taxon>Bacilli</taxon>
        <taxon>Bacillales</taxon>
        <taxon>Paenibacillaceae</taxon>
        <taxon>Paenibacillus</taxon>
    </lineage>
</organism>
<evidence type="ECO:0000256" key="4">
    <source>
        <dbReference type="ARBA" id="ARBA00022801"/>
    </source>
</evidence>
<keyword evidence="4 7" id="KW-0378">Hydrolase</keyword>
<name>A0ABU1QIU1_9BACL</name>
<keyword evidence="3" id="KW-0732">Signal</keyword>
<sequence>MTKTFDEFIRERKQLNNELVQDMYKNFLGLDLDIDSLWETGKSVEENEIQVGDILYFKMNEKEKRVGIANPNSKFVHFTNQGMKESTLNDDYWDVRFIGARRVIN</sequence>
<dbReference type="Gene3D" id="3.90.1720.10">
    <property type="entry name" value="endopeptidase domain like (from Nostoc punctiforme)"/>
    <property type="match status" value="1"/>
</dbReference>
<comment type="caution">
    <text evidence="7">The sequence shown here is derived from an EMBL/GenBank/DDBJ whole genome shotgun (WGS) entry which is preliminary data.</text>
</comment>
<dbReference type="InterPro" id="IPR000064">
    <property type="entry name" value="NLP_P60_dom"/>
</dbReference>
<evidence type="ECO:0000313" key="8">
    <source>
        <dbReference type="Proteomes" id="UP001266807"/>
    </source>
</evidence>
<dbReference type="EMBL" id="JAVDUG010000004">
    <property type="protein sequence ID" value="MDR6779515.1"/>
    <property type="molecule type" value="Genomic_DNA"/>
</dbReference>
<keyword evidence="2" id="KW-0645">Protease</keyword>
<dbReference type="PANTHER" id="PTHR47360:SF1">
    <property type="entry name" value="ENDOPEPTIDASE NLPC-RELATED"/>
    <property type="match status" value="1"/>
</dbReference>
<comment type="similarity">
    <text evidence="1">Belongs to the peptidase C40 family.</text>
</comment>
<gene>
    <name evidence="7" type="ORF">J2W98_003795</name>
</gene>
<evidence type="ECO:0000313" key="7">
    <source>
        <dbReference type="EMBL" id="MDR6779515.1"/>
    </source>
</evidence>
<reference evidence="7 8" key="1">
    <citation type="submission" date="2023-07" db="EMBL/GenBank/DDBJ databases">
        <title>Sorghum-associated microbial communities from plants grown in Nebraska, USA.</title>
        <authorList>
            <person name="Schachtman D."/>
        </authorList>
    </citation>
    <scope>NUCLEOTIDE SEQUENCE [LARGE SCALE GENOMIC DNA]</scope>
    <source>
        <strain evidence="7 8">BE143</strain>
    </source>
</reference>
<dbReference type="SUPFAM" id="SSF54001">
    <property type="entry name" value="Cysteine proteinases"/>
    <property type="match status" value="1"/>
</dbReference>
<accession>A0ABU1QIU1</accession>
<dbReference type="Proteomes" id="UP001266807">
    <property type="component" value="Unassembled WGS sequence"/>
</dbReference>
<dbReference type="GO" id="GO:0016787">
    <property type="term" value="F:hydrolase activity"/>
    <property type="evidence" value="ECO:0007669"/>
    <property type="project" value="UniProtKB-KW"/>
</dbReference>
<protein>
    <submittedName>
        <fullName evidence="7">Cell wall-associated NlpC family hydrolase</fullName>
    </submittedName>
</protein>
<evidence type="ECO:0000256" key="2">
    <source>
        <dbReference type="ARBA" id="ARBA00022670"/>
    </source>
</evidence>
<evidence type="ECO:0000259" key="6">
    <source>
        <dbReference type="Pfam" id="PF00877"/>
    </source>
</evidence>
<evidence type="ECO:0000256" key="1">
    <source>
        <dbReference type="ARBA" id="ARBA00007074"/>
    </source>
</evidence>
<keyword evidence="5" id="KW-0788">Thiol protease</keyword>
<dbReference type="Pfam" id="PF00877">
    <property type="entry name" value="NLPC_P60"/>
    <property type="match status" value="1"/>
</dbReference>
<dbReference type="RefSeq" id="WP_068939630.1">
    <property type="nucleotide sequence ID" value="NZ_JAVDUG010000004.1"/>
</dbReference>
<dbReference type="InterPro" id="IPR038765">
    <property type="entry name" value="Papain-like_cys_pep_sf"/>
</dbReference>
<proteinExistence type="inferred from homology"/>
<dbReference type="PANTHER" id="PTHR47360">
    <property type="entry name" value="MUREIN DD-ENDOPEPTIDASE MEPS/MUREIN LD-CARBOXYPEPTIDASE"/>
    <property type="match status" value="1"/>
</dbReference>
<feature type="domain" description="NlpC/P60" evidence="6">
    <location>
        <begin position="19"/>
        <end position="102"/>
    </location>
</feature>
<keyword evidence="8" id="KW-1185">Reference proteome</keyword>